<evidence type="ECO:0000256" key="1">
    <source>
        <dbReference type="SAM" id="Phobius"/>
    </source>
</evidence>
<organism evidence="3 5">
    <name type="scientific">Modestobacter muralis</name>
    <dbReference type="NCBI Taxonomy" id="1608614"/>
    <lineage>
        <taxon>Bacteria</taxon>
        <taxon>Bacillati</taxon>
        <taxon>Actinomycetota</taxon>
        <taxon>Actinomycetes</taxon>
        <taxon>Geodermatophilales</taxon>
        <taxon>Geodermatophilaceae</taxon>
        <taxon>Modestobacter</taxon>
    </lineage>
</organism>
<feature type="transmembrane region" description="Helical" evidence="1">
    <location>
        <begin position="56"/>
        <end position="74"/>
    </location>
</feature>
<evidence type="ECO:0000313" key="4">
    <source>
        <dbReference type="Proteomes" id="UP000468828"/>
    </source>
</evidence>
<comment type="caution">
    <text evidence="3">The sequence shown here is derived from an EMBL/GenBank/DDBJ whole genome shotgun (WGS) entry which is preliminary data.</text>
</comment>
<proteinExistence type="predicted"/>
<dbReference type="RefSeq" id="WP_163610239.1">
    <property type="nucleotide sequence ID" value="NZ_JAAGWB010000013.1"/>
</dbReference>
<feature type="transmembrane region" description="Helical" evidence="1">
    <location>
        <begin position="32"/>
        <end position="49"/>
    </location>
</feature>
<protein>
    <submittedName>
        <fullName evidence="3">Uncharacterized protein</fullName>
    </submittedName>
</protein>
<dbReference type="EMBL" id="JAAGWB010000013">
    <property type="protein sequence ID" value="NEN50614.1"/>
    <property type="molecule type" value="Genomic_DNA"/>
</dbReference>
<feature type="transmembrane region" description="Helical" evidence="1">
    <location>
        <begin position="80"/>
        <end position="97"/>
    </location>
</feature>
<evidence type="ECO:0000313" key="3">
    <source>
        <dbReference type="EMBL" id="NEN50614.1"/>
    </source>
</evidence>
<keyword evidence="4" id="KW-1185">Reference proteome</keyword>
<keyword evidence="1" id="KW-0472">Membrane</keyword>
<sequence>MTAGRGWLATGAVLAAASLGLRWDGPLTGADVPARVAVVAAVTLVVVGLRSGRDQLLTAALGAVVLGVLLGGLTAQPGRVALAAAGVCLVLGGRAAGRRVLPARRARG</sequence>
<evidence type="ECO:0000313" key="5">
    <source>
        <dbReference type="Proteomes" id="UP000471152"/>
    </source>
</evidence>
<dbReference type="Proteomes" id="UP000468828">
    <property type="component" value="Unassembled WGS sequence"/>
</dbReference>
<dbReference type="AlphaFoldDB" id="A0A6P0H963"/>
<reference evidence="3 5" key="2">
    <citation type="submission" date="2020-02" db="EMBL/GenBank/DDBJ databases">
        <title>The WGS of Modestobacter muralis DSM 100205.</title>
        <authorList>
            <person name="Jiang Z."/>
        </authorList>
    </citation>
    <scope>NUCLEOTIDE SEQUENCE [LARGE SCALE GENOMIC DNA]</scope>
    <source>
        <strain evidence="3 5">DSM 100205</strain>
    </source>
</reference>
<keyword evidence="1" id="KW-0812">Transmembrane</keyword>
<gene>
    <name evidence="3" type="ORF">G3R41_06615</name>
    <name evidence="2" type="ORF">GCU67_06615</name>
</gene>
<accession>A0A6P0H963</accession>
<reference evidence="2 4" key="1">
    <citation type="submission" date="2020-01" db="EMBL/GenBank/DDBJ databases">
        <title>the WGS Modestobacter muralis CPCC 204518.</title>
        <authorList>
            <person name="Jiang Z."/>
        </authorList>
    </citation>
    <scope>NUCLEOTIDE SEQUENCE [LARGE SCALE GENOMIC DNA]</scope>
    <source>
        <strain evidence="2 4">DSM 100205</strain>
    </source>
</reference>
<keyword evidence="1" id="KW-1133">Transmembrane helix</keyword>
<evidence type="ECO:0000313" key="2">
    <source>
        <dbReference type="EMBL" id="NEK93847.1"/>
    </source>
</evidence>
<dbReference type="Proteomes" id="UP000471152">
    <property type="component" value="Unassembled WGS sequence"/>
</dbReference>
<name>A0A6P0H963_9ACTN</name>
<dbReference type="EMBL" id="JAAGWH010000013">
    <property type="protein sequence ID" value="NEK93847.1"/>
    <property type="molecule type" value="Genomic_DNA"/>
</dbReference>